<evidence type="ECO:0000256" key="6">
    <source>
        <dbReference type="SAM" id="Phobius"/>
    </source>
</evidence>
<reference evidence="8 9" key="1">
    <citation type="submission" date="2016-01" db="EMBL/GenBank/DDBJ databases">
        <authorList>
            <person name="Oliw E.H."/>
        </authorList>
    </citation>
    <scope>NUCLEOTIDE SEQUENCE [LARGE SCALE GENOMIC DNA]</scope>
    <source>
        <strain evidence="8">LMG 27134</strain>
    </source>
</reference>
<feature type="transmembrane region" description="Helical" evidence="6">
    <location>
        <begin position="249"/>
        <end position="270"/>
    </location>
</feature>
<feature type="transmembrane region" description="Helical" evidence="6">
    <location>
        <begin position="315"/>
        <end position="334"/>
    </location>
</feature>
<dbReference type="OrthoDB" id="5441967at2"/>
<proteinExistence type="predicted"/>
<gene>
    <name evidence="8" type="ORF">AWB69_02075</name>
</gene>
<comment type="subcellular location">
    <subcellularLocation>
        <location evidence="1">Membrane</location>
        <topology evidence="1">Multi-pass membrane protein</topology>
    </subcellularLocation>
</comment>
<evidence type="ECO:0000256" key="4">
    <source>
        <dbReference type="ARBA" id="ARBA00022989"/>
    </source>
</evidence>
<feature type="transmembrane region" description="Helical" evidence="6">
    <location>
        <begin position="184"/>
        <end position="206"/>
    </location>
</feature>
<evidence type="ECO:0000256" key="1">
    <source>
        <dbReference type="ARBA" id="ARBA00004141"/>
    </source>
</evidence>
<keyword evidence="2" id="KW-0813">Transport</keyword>
<dbReference type="CDD" id="cd17319">
    <property type="entry name" value="MFS_ExuT_GudP_like"/>
    <property type="match status" value="1"/>
</dbReference>
<dbReference type="InterPro" id="IPR020846">
    <property type="entry name" value="MFS_dom"/>
</dbReference>
<dbReference type="GO" id="GO:0005886">
    <property type="term" value="C:plasma membrane"/>
    <property type="evidence" value="ECO:0007669"/>
    <property type="project" value="TreeGrafter"/>
</dbReference>
<evidence type="ECO:0000313" key="8">
    <source>
        <dbReference type="EMBL" id="SAL27236.1"/>
    </source>
</evidence>
<dbReference type="AlphaFoldDB" id="A0A158G5A4"/>
<dbReference type="SUPFAM" id="SSF103473">
    <property type="entry name" value="MFS general substrate transporter"/>
    <property type="match status" value="1"/>
</dbReference>
<feature type="transmembrane region" description="Helical" evidence="6">
    <location>
        <begin position="116"/>
        <end position="137"/>
    </location>
</feature>
<dbReference type="InterPro" id="IPR011701">
    <property type="entry name" value="MFS"/>
</dbReference>
<evidence type="ECO:0000256" key="3">
    <source>
        <dbReference type="ARBA" id="ARBA00022692"/>
    </source>
</evidence>
<evidence type="ECO:0000313" key="9">
    <source>
        <dbReference type="Proteomes" id="UP000054683"/>
    </source>
</evidence>
<feature type="transmembrane region" description="Helical" evidence="6">
    <location>
        <begin position="149"/>
        <end position="172"/>
    </location>
</feature>
<feature type="transmembrane region" description="Helical" evidence="6">
    <location>
        <begin position="59"/>
        <end position="84"/>
    </location>
</feature>
<evidence type="ECO:0000256" key="5">
    <source>
        <dbReference type="ARBA" id="ARBA00023136"/>
    </source>
</evidence>
<feature type="transmembrane region" description="Helical" evidence="6">
    <location>
        <begin position="374"/>
        <end position="397"/>
    </location>
</feature>
<organism evidence="8 9">
    <name type="scientific">Caballeronia udeis</name>
    <dbReference type="NCBI Taxonomy" id="1232866"/>
    <lineage>
        <taxon>Bacteria</taxon>
        <taxon>Pseudomonadati</taxon>
        <taxon>Pseudomonadota</taxon>
        <taxon>Betaproteobacteria</taxon>
        <taxon>Burkholderiales</taxon>
        <taxon>Burkholderiaceae</taxon>
        <taxon>Caballeronia</taxon>
    </lineage>
</organism>
<dbReference type="PANTHER" id="PTHR43791:SF36">
    <property type="entry name" value="TRANSPORTER, PUTATIVE (AFU_ORTHOLOGUE AFUA_6G08340)-RELATED"/>
    <property type="match status" value="1"/>
</dbReference>
<keyword evidence="5 6" id="KW-0472">Membrane</keyword>
<name>A0A158G5A4_9BURK</name>
<dbReference type="PROSITE" id="PS50850">
    <property type="entry name" value="MFS"/>
    <property type="match status" value="1"/>
</dbReference>
<dbReference type="PANTHER" id="PTHR43791">
    <property type="entry name" value="PERMEASE-RELATED"/>
    <property type="match status" value="1"/>
</dbReference>
<dbReference type="Pfam" id="PF07690">
    <property type="entry name" value="MFS_1"/>
    <property type="match status" value="1"/>
</dbReference>
<feature type="transmembrane region" description="Helical" evidence="6">
    <location>
        <begin position="21"/>
        <end position="39"/>
    </location>
</feature>
<accession>A0A158G5A4</accession>
<dbReference type="EMBL" id="FCOK02000010">
    <property type="protein sequence ID" value="SAL27236.1"/>
    <property type="molecule type" value="Genomic_DNA"/>
</dbReference>
<dbReference type="GO" id="GO:0022857">
    <property type="term" value="F:transmembrane transporter activity"/>
    <property type="evidence" value="ECO:0007669"/>
    <property type="project" value="InterPro"/>
</dbReference>
<feature type="transmembrane region" description="Helical" evidence="6">
    <location>
        <begin position="340"/>
        <end position="362"/>
    </location>
</feature>
<dbReference type="FunFam" id="1.20.1250.20:FF:000018">
    <property type="entry name" value="MFS transporter permease"/>
    <property type="match status" value="1"/>
</dbReference>
<protein>
    <submittedName>
        <fullName evidence="8">Major facilitator transporter</fullName>
    </submittedName>
</protein>
<dbReference type="InterPro" id="IPR036259">
    <property type="entry name" value="MFS_trans_sf"/>
</dbReference>
<evidence type="ECO:0000259" key="7">
    <source>
        <dbReference type="PROSITE" id="PS50850"/>
    </source>
</evidence>
<dbReference type="Gene3D" id="1.20.1250.20">
    <property type="entry name" value="MFS general substrate transporter like domains"/>
    <property type="match status" value="2"/>
</dbReference>
<dbReference type="Proteomes" id="UP000054683">
    <property type="component" value="Unassembled WGS sequence"/>
</dbReference>
<sequence length="454" mass="48619">MNPASPAAFSKRDEASTFSRITWRLLPFLFLCYLCAYLDRINVAFAKLQMLKDLNFSDAVYGAGAGVFFVGYLLFEVPSNLLLLKVGARRWIARIMITWGIISAGMMFVTTPASFYIMRFLLGVAEAGFIPAILFYLTYWFPSSRRSKVTALFMTGIPMSGVVGGPLSGWIMNHMGGAHGLAGWQWLFVLEGIPTAIFGLIALVYLDDKVSDAKWLSAPQRAFLESALVEERSAHVLHSVKDGLLHPKVLLLSVIYFFFTMGLYGVSFWLPTLIKASGVADPLDIGLLSAIPYAAAAVTMVLVSHSSDASGERRWHLALPGIAGAVGLYFSVSYAHSTPIAMIALTLGTMGVMTTISQFWVLPPAILGGAAAAAGLAVANSVGSISGVVSPYVIGLIQTATGSTGNGVLGLAVSLIIGSVLVFTVPAKLVNSRKREAMKDMERDVIESGAQTRA</sequence>
<evidence type="ECO:0000256" key="2">
    <source>
        <dbReference type="ARBA" id="ARBA00022448"/>
    </source>
</evidence>
<feature type="transmembrane region" description="Helical" evidence="6">
    <location>
        <begin position="409"/>
        <end position="430"/>
    </location>
</feature>
<feature type="transmembrane region" description="Helical" evidence="6">
    <location>
        <begin position="91"/>
        <end position="110"/>
    </location>
</feature>
<feature type="domain" description="Major facilitator superfamily (MFS) profile" evidence="7">
    <location>
        <begin position="25"/>
        <end position="430"/>
    </location>
</feature>
<dbReference type="RefSeq" id="WP_062084760.1">
    <property type="nucleotide sequence ID" value="NZ_FCOK02000010.1"/>
</dbReference>
<feature type="transmembrane region" description="Helical" evidence="6">
    <location>
        <begin position="285"/>
        <end position="303"/>
    </location>
</feature>
<keyword evidence="3 6" id="KW-0812">Transmembrane</keyword>
<keyword evidence="4 6" id="KW-1133">Transmembrane helix</keyword>